<dbReference type="GO" id="GO:0000156">
    <property type="term" value="F:phosphorelay response regulator activity"/>
    <property type="evidence" value="ECO:0007669"/>
    <property type="project" value="TreeGrafter"/>
</dbReference>
<evidence type="ECO:0000256" key="4">
    <source>
        <dbReference type="ARBA" id="ARBA00023125"/>
    </source>
</evidence>
<feature type="domain" description="OmpR/PhoB-type" evidence="7">
    <location>
        <begin position="130"/>
        <end position="228"/>
    </location>
</feature>
<evidence type="ECO:0000256" key="6">
    <source>
        <dbReference type="PROSITE-ProRule" id="PRU01091"/>
    </source>
</evidence>
<evidence type="ECO:0000259" key="7">
    <source>
        <dbReference type="PROSITE" id="PS51755"/>
    </source>
</evidence>
<dbReference type="Pfam" id="PF00486">
    <property type="entry name" value="Trans_reg_C"/>
    <property type="match status" value="1"/>
</dbReference>
<evidence type="ECO:0000256" key="3">
    <source>
        <dbReference type="ARBA" id="ARBA00023015"/>
    </source>
</evidence>
<proteinExistence type="predicted"/>
<dbReference type="PANTHER" id="PTHR48111:SF1">
    <property type="entry name" value="TWO-COMPONENT RESPONSE REGULATOR ORR33"/>
    <property type="match status" value="1"/>
</dbReference>
<dbReference type="Gene3D" id="1.10.10.10">
    <property type="entry name" value="Winged helix-like DNA-binding domain superfamily/Winged helix DNA-binding domain"/>
    <property type="match status" value="1"/>
</dbReference>
<keyword evidence="4 6" id="KW-0238">DNA-binding</keyword>
<dbReference type="Proteomes" id="UP000283880">
    <property type="component" value="Unassembled WGS sequence"/>
</dbReference>
<dbReference type="PROSITE" id="PS51755">
    <property type="entry name" value="OMPR_PHOB"/>
    <property type="match status" value="1"/>
</dbReference>
<gene>
    <name evidence="8" type="ORF">DWV29_19775</name>
</gene>
<organism evidence="8 9">
    <name type="scientific">Enterocloster asparagiformis</name>
    <dbReference type="NCBI Taxonomy" id="333367"/>
    <lineage>
        <taxon>Bacteria</taxon>
        <taxon>Bacillati</taxon>
        <taxon>Bacillota</taxon>
        <taxon>Clostridia</taxon>
        <taxon>Lachnospirales</taxon>
        <taxon>Lachnospiraceae</taxon>
        <taxon>Enterocloster</taxon>
    </lineage>
</organism>
<dbReference type="SUPFAM" id="SSF52172">
    <property type="entry name" value="CheY-like"/>
    <property type="match status" value="1"/>
</dbReference>
<dbReference type="CDD" id="cd00383">
    <property type="entry name" value="trans_reg_C"/>
    <property type="match status" value="1"/>
</dbReference>
<dbReference type="EMBL" id="QSBM01000016">
    <property type="protein sequence ID" value="RGX26344.1"/>
    <property type="molecule type" value="Genomic_DNA"/>
</dbReference>
<evidence type="ECO:0000256" key="1">
    <source>
        <dbReference type="ARBA" id="ARBA00022553"/>
    </source>
</evidence>
<dbReference type="AlphaFoldDB" id="A0A413FBH6"/>
<dbReference type="InterPro" id="IPR011006">
    <property type="entry name" value="CheY-like_superfamily"/>
</dbReference>
<keyword evidence="3" id="KW-0805">Transcription regulation</keyword>
<dbReference type="InterPro" id="IPR036388">
    <property type="entry name" value="WH-like_DNA-bd_sf"/>
</dbReference>
<feature type="DNA-binding region" description="OmpR/PhoB-type" evidence="6">
    <location>
        <begin position="130"/>
        <end position="228"/>
    </location>
</feature>
<dbReference type="SMART" id="SM00862">
    <property type="entry name" value="Trans_reg_C"/>
    <property type="match status" value="1"/>
</dbReference>
<keyword evidence="2" id="KW-0902">Two-component regulatory system</keyword>
<accession>A0A413FBH6</accession>
<dbReference type="GO" id="GO:0000976">
    <property type="term" value="F:transcription cis-regulatory region binding"/>
    <property type="evidence" value="ECO:0007669"/>
    <property type="project" value="TreeGrafter"/>
</dbReference>
<dbReference type="GO" id="GO:0005829">
    <property type="term" value="C:cytosol"/>
    <property type="evidence" value="ECO:0007669"/>
    <property type="project" value="TreeGrafter"/>
</dbReference>
<dbReference type="GO" id="GO:0032993">
    <property type="term" value="C:protein-DNA complex"/>
    <property type="evidence" value="ECO:0007669"/>
    <property type="project" value="TreeGrafter"/>
</dbReference>
<name>A0A413FBH6_9FIRM</name>
<dbReference type="InterPro" id="IPR016032">
    <property type="entry name" value="Sig_transdc_resp-reg_C-effctor"/>
</dbReference>
<dbReference type="SUPFAM" id="SSF46894">
    <property type="entry name" value="C-terminal effector domain of the bipartite response regulators"/>
    <property type="match status" value="1"/>
</dbReference>
<sequence length="231" mass="26576">MEKWVLAIGYDKEKFNEAQRESLKYGILIRMAPDLSAAAAWLAKQNNFLLAVLFSDALDFLPPLKILRSLTKAPILVMRHRYDGAEKVAAIEAGADEYIQWPDTIPEGVASCRALIRRYTELNRQDDEQLNILSRGSIFISVDYHKVFINTQEVVFPRREFDLFYLVASNPGRVFTREQLYEKIWIGDYLPTENSLHSCLRRIRRKLEAAGAPCTIQNTRGVGYCFLQEEP</sequence>
<dbReference type="GO" id="GO:0006355">
    <property type="term" value="P:regulation of DNA-templated transcription"/>
    <property type="evidence" value="ECO:0007669"/>
    <property type="project" value="InterPro"/>
</dbReference>
<evidence type="ECO:0000256" key="5">
    <source>
        <dbReference type="ARBA" id="ARBA00023163"/>
    </source>
</evidence>
<keyword evidence="5" id="KW-0804">Transcription</keyword>
<reference evidence="8 9" key="1">
    <citation type="submission" date="2018-08" db="EMBL/GenBank/DDBJ databases">
        <title>A genome reference for cultivated species of the human gut microbiota.</title>
        <authorList>
            <person name="Zou Y."/>
            <person name="Xue W."/>
            <person name="Luo G."/>
        </authorList>
    </citation>
    <scope>NUCLEOTIDE SEQUENCE [LARGE SCALE GENOMIC DNA]</scope>
    <source>
        <strain evidence="8 9">AF04-15</strain>
    </source>
</reference>
<keyword evidence="1" id="KW-0597">Phosphoprotein</keyword>
<dbReference type="RefSeq" id="WP_117777738.1">
    <property type="nucleotide sequence ID" value="NZ_JAWYJI010000131.1"/>
</dbReference>
<evidence type="ECO:0000313" key="8">
    <source>
        <dbReference type="EMBL" id="RGX26344.1"/>
    </source>
</evidence>
<dbReference type="OrthoDB" id="9787103at2"/>
<dbReference type="PANTHER" id="PTHR48111">
    <property type="entry name" value="REGULATOR OF RPOS"/>
    <property type="match status" value="1"/>
</dbReference>
<evidence type="ECO:0000313" key="9">
    <source>
        <dbReference type="Proteomes" id="UP000283880"/>
    </source>
</evidence>
<protein>
    <submittedName>
        <fullName evidence="8">DNA-binding response regulator</fullName>
    </submittedName>
</protein>
<dbReference type="InterPro" id="IPR001867">
    <property type="entry name" value="OmpR/PhoB-type_DNA-bd"/>
</dbReference>
<dbReference type="InterPro" id="IPR039420">
    <property type="entry name" value="WalR-like"/>
</dbReference>
<comment type="caution">
    <text evidence="8">The sequence shown here is derived from an EMBL/GenBank/DDBJ whole genome shotgun (WGS) entry which is preliminary data.</text>
</comment>
<evidence type="ECO:0000256" key="2">
    <source>
        <dbReference type="ARBA" id="ARBA00023012"/>
    </source>
</evidence>